<dbReference type="PROSITE" id="PS01124">
    <property type="entry name" value="HTH_ARAC_FAMILY_2"/>
    <property type="match status" value="1"/>
</dbReference>
<keyword evidence="3" id="KW-0804">Transcription</keyword>
<dbReference type="InterPro" id="IPR020449">
    <property type="entry name" value="Tscrpt_reg_AraC-type_HTH"/>
</dbReference>
<feature type="domain" description="HTH araC/xylS-type" evidence="4">
    <location>
        <begin position="105"/>
        <end position="204"/>
    </location>
</feature>
<dbReference type="InterPro" id="IPR018062">
    <property type="entry name" value="HTH_AraC-typ_CS"/>
</dbReference>
<protein>
    <submittedName>
        <fullName evidence="5">Helix-turn-helix transcriptional regulator</fullName>
    </submittedName>
</protein>
<keyword evidence="6" id="KW-1185">Reference proteome</keyword>
<sequence length="204" mass="22846">MPAGIPHEERGESDSFANIVIAHDTDRFIVLGCHCWYDRPGAIPIKSCASNKAKYLSDLLAETADSFNHGSLVAPHLYRAYLGLILEEYERVVSKPKPGVSPMVARCMDLLFAELGSTDLSIMHIARQLNCNADSLSARFSREVGKTAIEYLTELRMEQAKRLLRETSLSIAEVAWASGYRDANYFSRLFKKQNGTTPRSFRRG</sequence>
<name>A0ABU5MW70_9BACT</name>
<organism evidence="5 6">
    <name type="scientific">Pontiella agarivorans</name>
    <dbReference type="NCBI Taxonomy" id="3038953"/>
    <lineage>
        <taxon>Bacteria</taxon>
        <taxon>Pseudomonadati</taxon>
        <taxon>Kiritimatiellota</taxon>
        <taxon>Kiritimatiellia</taxon>
        <taxon>Kiritimatiellales</taxon>
        <taxon>Pontiellaceae</taxon>
        <taxon>Pontiella</taxon>
    </lineage>
</organism>
<keyword evidence="1" id="KW-0805">Transcription regulation</keyword>
<dbReference type="EMBL" id="JARVCO010000008">
    <property type="protein sequence ID" value="MDZ8118464.1"/>
    <property type="molecule type" value="Genomic_DNA"/>
</dbReference>
<evidence type="ECO:0000259" key="4">
    <source>
        <dbReference type="PROSITE" id="PS01124"/>
    </source>
</evidence>
<dbReference type="Proteomes" id="UP001290861">
    <property type="component" value="Unassembled WGS sequence"/>
</dbReference>
<keyword evidence="2" id="KW-0238">DNA-binding</keyword>
<dbReference type="PANTHER" id="PTHR43280">
    <property type="entry name" value="ARAC-FAMILY TRANSCRIPTIONAL REGULATOR"/>
    <property type="match status" value="1"/>
</dbReference>
<gene>
    <name evidence="5" type="ORF">P9H32_07445</name>
</gene>
<dbReference type="InterPro" id="IPR018060">
    <property type="entry name" value="HTH_AraC"/>
</dbReference>
<dbReference type="InterPro" id="IPR009057">
    <property type="entry name" value="Homeodomain-like_sf"/>
</dbReference>
<evidence type="ECO:0000256" key="3">
    <source>
        <dbReference type="ARBA" id="ARBA00023163"/>
    </source>
</evidence>
<dbReference type="SUPFAM" id="SSF46689">
    <property type="entry name" value="Homeodomain-like"/>
    <property type="match status" value="1"/>
</dbReference>
<comment type="caution">
    <text evidence="5">The sequence shown here is derived from an EMBL/GenBank/DDBJ whole genome shotgun (WGS) entry which is preliminary data.</text>
</comment>
<evidence type="ECO:0000256" key="2">
    <source>
        <dbReference type="ARBA" id="ARBA00023125"/>
    </source>
</evidence>
<dbReference type="PROSITE" id="PS00041">
    <property type="entry name" value="HTH_ARAC_FAMILY_1"/>
    <property type="match status" value="1"/>
</dbReference>
<reference evidence="5 6" key="1">
    <citation type="journal article" date="2024" name="Appl. Environ. Microbiol.">
        <title>Pontiella agarivorans sp. nov., a novel marine anaerobic bacterium capable of degrading macroalgal polysaccharides and fixing nitrogen.</title>
        <authorList>
            <person name="Liu N."/>
            <person name="Kivenson V."/>
            <person name="Peng X."/>
            <person name="Cui Z."/>
            <person name="Lankiewicz T.S."/>
            <person name="Gosselin K.M."/>
            <person name="English C.J."/>
            <person name="Blair E.M."/>
            <person name="O'Malley M.A."/>
            <person name="Valentine D.L."/>
        </authorList>
    </citation>
    <scope>NUCLEOTIDE SEQUENCE [LARGE SCALE GENOMIC DNA]</scope>
    <source>
        <strain evidence="5 6">NLcol2</strain>
    </source>
</reference>
<dbReference type="Pfam" id="PF12833">
    <property type="entry name" value="HTH_18"/>
    <property type="match status" value="1"/>
</dbReference>
<evidence type="ECO:0000256" key="1">
    <source>
        <dbReference type="ARBA" id="ARBA00023015"/>
    </source>
</evidence>
<proteinExistence type="predicted"/>
<dbReference type="PRINTS" id="PR00032">
    <property type="entry name" value="HTHARAC"/>
</dbReference>
<dbReference type="Gene3D" id="1.10.10.60">
    <property type="entry name" value="Homeodomain-like"/>
    <property type="match status" value="2"/>
</dbReference>
<dbReference type="SMART" id="SM00342">
    <property type="entry name" value="HTH_ARAC"/>
    <property type="match status" value="1"/>
</dbReference>
<dbReference type="RefSeq" id="WP_322608264.1">
    <property type="nucleotide sequence ID" value="NZ_JARVCO010000008.1"/>
</dbReference>
<evidence type="ECO:0000313" key="6">
    <source>
        <dbReference type="Proteomes" id="UP001290861"/>
    </source>
</evidence>
<accession>A0ABU5MW70</accession>
<evidence type="ECO:0000313" key="5">
    <source>
        <dbReference type="EMBL" id="MDZ8118464.1"/>
    </source>
</evidence>
<dbReference type="PANTHER" id="PTHR43280:SF11">
    <property type="entry name" value="RCS-SPECIFIC HTH-TYPE TRANSCRIPTIONAL ACTIVATOR RCLR"/>
    <property type="match status" value="1"/>
</dbReference>